<dbReference type="EMBL" id="MU004240">
    <property type="protein sequence ID" value="KAF2665378.1"/>
    <property type="molecule type" value="Genomic_DNA"/>
</dbReference>
<dbReference type="Pfam" id="PF16815">
    <property type="entry name" value="HRI1"/>
    <property type="match status" value="1"/>
</dbReference>
<sequence length="275" mass="30533">MVFPLKPSISRRHGFRWLPHPTNPPPTEPASVLVLTTPTGIFIDVRLHLRHPIPSIPSTFPPLSDPAHPANTLFEHPSTFTGLEWAFDGLVNYYPDGQDTDGGAVRGVWQHRVDSSTKTPASDEGIMRDRSDGAVVETGVMVNAETGMGCGYEEIWVDVPACSVGGMRGLFVAVKCEDERTGAMGRVIWMGQYCQGIMRKGNDVTVERWEFEADDEEWRLTFRVGGGSLPCRWLFGCDDFTHGMRIRVPSLEGAVEDAWFVVEQDWSPDEQAPST</sequence>
<dbReference type="Gene3D" id="2.40.128.320">
    <property type="entry name" value="Protein HRI1, N-terminal domain"/>
    <property type="match status" value="1"/>
</dbReference>
<dbReference type="InterPro" id="IPR043047">
    <property type="entry name" value="Hri1_N_sf"/>
</dbReference>
<evidence type="ECO:0000313" key="2">
    <source>
        <dbReference type="Proteomes" id="UP000799302"/>
    </source>
</evidence>
<evidence type="ECO:0000313" key="1">
    <source>
        <dbReference type="EMBL" id="KAF2665378.1"/>
    </source>
</evidence>
<name>A0A6A6U2M1_9PEZI</name>
<dbReference type="Proteomes" id="UP000799302">
    <property type="component" value="Unassembled WGS sequence"/>
</dbReference>
<dbReference type="InterPro" id="IPR031818">
    <property type="entry name" value="Hri1"/>
</dbReference>
<keyword evidence="2" id="KW-1185">Reference proteome</keyword>
<reference evidence="1" key="1">
    <citation type="journal article" date="2020" name="Stud. Mycol.">
        <title>101 Dothideomycetes genomes: a test case for predicting lifestyles and emergence of pathogens.</title>
        <authorList>
            <person name="Haridas S."/>
            <person name="Albert R."/>
            <person name="Binder M."/>
            <person name="Bloem J."/>
            <person name="Labutti K."/>
            <person name="Salamov A."/>
            <person name="Andreopoulos B."/>
            <person name="Baker S."/>
            <person name="Barry K."/>
            <person name="Bills G."/>
            <person name="Bluhm B."/>
            <person name="Cannon C."/>
            <person name="Castanera R."/>
            <person name="Culley D."/>
            <person name="Daum C."/>
            <person name="Ezra D."/>
            <person name="Gonzalez J."/>
            <person name="Henrissat B."/>
            <person name="Kuo A."/>
            <person name="Liang C."/>
            <person name="Lipzen A."/>
            <person name="Lutzoni F."/>
            <person name="Magnuson J."/>
            <person name="Mondo S."/>
            <person name="Nolan M."/>
            <person name="Ohm R."/>
            <person name="Pangilinan J."/>
            <person name="Park H.-J."/>
            <person name="Ramirez L."/>
            <person name="Alfaro M."/>
            <person name="Sun H."/>
            <person name="Tritt A."/>
            <person name="Yoshinaga Y."/>
            <person name="Zwiers L.-H."/>
            <person name="Turgeon B."/>
            <person name="Goodwin S."/>
            <person name="Spatafora J."/>
            <person name="Crous P."/>
            <person name="Grigoriev I."/>
        </authorList>
    </citation>
    <scope>NUCLEOTIDE SEQUENCE</scope>
    <source>
        <strain evidence="1">CBS 115976</strain>
    </source>
</reference>
<gene>
    <name evidence="1" type="ORF">BT63DRAFT_482324</name>
</gene>
<dbReference type="OrthoDB" id="4045395at2759"/>
<proteinExistence type="predicted"/>
<protein>
    <recommendedName>
        <fullName evidence="3">Protein HRI1</fullName>
    </recommendedName>
</protein>
<organism evidence="1 2">
    <name type="scientific">Microthyrium microscopicum</name>
    <dbReference type="NCBI Taxonomy" id="703497"/>
    <lineage>
        <taxon>Eukaryota</taxon>
        <taxon>Fungi</taxon>
        <taxon>Dikarya</taxon>
        <taxon>Ascomycota</taxon>
        <taxon>Pezizomycotina</taxon>
        <taxon>Dothideomycetes</taxon>
        <taxon>Dothideomycetes incertae sedis</taxon>
        <taxon>Microthyriales</taxon>
        <taxon>Microthyriaceae</taxon>
        <taxon>Microthyrium</taxon>
    </lineage>
</organism>
<dbReference type="AlphaFoldDB" id="A0A6A6U2M1"/>
<evidence type="ECO:0008006" key="3">
    <source>
        <dbReference type="Google" id="ProtNLM"/>
    </source>
</evidence>
<accession>A0A6A6U2M1</accession>
<dbReference type="CDD" id="cd11693">
    <property type="entry name" value="HRI1_C_like"/>
    <property type="match status" value="1"/>
</dbReference>